<organism evidence="1 2">
    <name type="scientific">Microcystis wesenbergii Mw_MB_S_20031200_S109D</name>
    <dbReference type="NCBI Taxonomy" id="2486241"/>
    <lineage>
        <taxon>Bacteria</taxon>
        <taxon>Bacillati</taxon>
        <taxon>Cyanobacteriota</taxon>
        <taxon>Cyanophyceae</taxon>
        <taxon>Oscillatoriophycideae</taxon>
        <taxon>Chroococcales</taxon>
        <taxon>Microcystaceae</taxon>
        <taxon>Microcystis</taxon>
    </lineage>
</organism>
<sequence>MADIGSLVVKLAAETAEFQADLGRSARLLDKHANEMKASLQSVANVAKTAFAIAVGVTSVAAIKEFVLQTIEAAAALQGLSEQSGASVEALSGFQAVATISHTTLENIGGSLTKLAKGMAGVD</sequence>
<dbReference type="Proteomes" id="UP000318616">
    <property type="component" value="Unassembled WGS sequence"/>
</dbReference>
<evidence type="ECO:0000313" key="1">
    <source>
        <dbReference type="EMBL" id="TRV27226.1"/>
    </source>
</evidence>
<reference evidence="1 2" key="1">
    <citation type="submission" date="2019-01" db="EMBL/GenBank/DDBJ databases">
        <title>Coherence of Microcystis species and biogeography revealed through population genomics.</title>
        <authorList>
            <person name="Perez-Carrascal O.M."/>
            <person name="Terrat Y."/>
            <person name="Giani A."/>
            <person name="Fortin N."/>
            <person name="Tromas N."/>
            <person name="Shapiro B.J."/>
        </authorList>
    </citation>
    <scope>NUCLEOTIDE SEQUENCE [LARGE SCALE GENOMIC DNA]</scope>
    <source>
        <strain evidence="1">Mw_MB_S_20031200_S109D</strain>
    </source>
</reference>
<dbReference type="EMBL" id="SFAP01000067">
    <property type="protein sequence ID" value="TRV27226.1"/>
    <property type="molecule type" value="Genomic_DNA"/>
</dbReference>
<evidence type="ECO:0000313" key="2">
    <source>
        <dbReference type="Proteomes" id="UP000318616"/>
    </source>
</evidence>
<dbReference type="AlphaFoldDB" id="A0A552M430"/>
<protein>
    <submittedName>
        <fullName evidence="1">Uncharacterized protein</fullName>
    </submittedName>
</protein>
<gene>
    <name evidence="1" type="ORF">EWV88_05045</name>
</gene>
<feature type="non-terminal residue" evidence="1">
    <location>
        <position position="123"/>
    </location>
</feature>
<accession>A0A552M430</accession>
<name>A0A552M430_9CHRO</name>
<comment type="caution">
    <text evidence="1">The sequence shown here is derived from an EMBL/GenBank/DDBJ whole genome shotgun (WGS) entry which is preliminary data.</text>
</comment>
<proteinExistence type="predicted"/>